<keyword evidence="7" id="KW-0547">Nucleotide-binding</keyword>
<dbReference type="Pfam" id="PF12169">
    <property type="entry name" value="DNA_pol3_gamma3"/>
    <property type="match status" value="1"/>
</dbReference>
<evidence type="ECO:0000256" key="5">
    <source>
        <dbReference type="ARBA" id="ARBA00022705"/>
    </source>
</evidence>
<accession>A0A3B1D584</accession>
<dbReference type="CDD" id="cd00009">
    <property type="entry name" value="AAA"/>
    <property type="match status" value="1"/>
</dbReference>
<gene>
    <name evidence="14" type="ORF">MNBD_NITROSPIRAE01-824</name>
</gene>
<evidence type="ECO:0000256" key="7">
    <source>
        <dbReference type="ARBA" id="ARBA00022741"/>
    </source>
</evidence>
<sequence>MDYQVSARKWRPQTFEEVIGQQHVTTSLANAIRLDKIAQAYLFSGIRGVGKTSLARILAKGVNCKREGTSLPCNTCESCQEITAGRSVDVIEVDGASNTGVDDVRELRENVKYLPLRGRYKVYIIDEVHMLSNAAFNALLKTLEEPPPHLIFILATTESHKIPQTILSRCQHFAFRRMTPPEIVSQLQRIIETRNVQFTARGLNLIARVAEGSMRDALSLIDQAISFGGESVSDEDLFTLLGRMDGAVFHRLIVAIHKKDAVAALSVAKEITDHGCDLRQFLSDWLERLRHVVVAQNVSDVKSCLDVSQEEIEEIQEETTFFSLEAMQRLFGLFARLLSEIRIAPQPTLLFEVALMKAMLLSDTRSIESVIEKLEQLTANGSSNTQVSHTAETAPQYKTPVKSFENKKEIQNTAIFKKTTHPERKIQPQKPTPNKISIQKPSAANKGKTDWPTILAAIKRERANIGSYLEQGVLEHFDKQEIRIVFSKNSAFLIPLIQKDAVQSWLKDLLLSHVGSEVKLKLLEGQASVSPSASNADIVKKAEPVITTKTSRTEDHPLIQEALKLLGGTIIDTKRVPND</sequence>
<keyword evidence="5" id="KW-0235">DNA replication</keyword>
<evidence type="ECO:0000256" key="10">
    <source>
        <dbReference type="ARBA" id="ARBA00022932"/>
    </source>
</evidence>
<dbReference type="Pfam" id="PF13177">
    <property type="entry name" value="DNA_pol3_delta2"/>
    <property type="match status" value="1"/>
</dbReference>
<dbReference type="NCBIfam" id="TIGR02397">
    <property type="entry name" value="dnaX_nterm"/>
    <property type="match status" value="1"/>
</dbReference>
<comment type="similarity">
    <text evidence="1">Belongs to the DnaX/STICHEL family.</text>
</comment>
<dbReference type="SUPFAM" id="SSF52540">
    <property type="entry name" value="P-loop containing nucleoside triphosphate hydrolases"/>
    <property type="match status" value="1"/>
</dbReference>
<dbReference type="PRINTS" id="PR00300">
    <property type="entry name" value="CLPPROTEASEA"/>
</dbReference>
<dbReference type="GO" id="GO:0009360">
    <property type="term" value="C:DNA polymerase III complex"/>
    <property type="evidence" value="ECO:0007669"/>
    <property type="project" value="InterPro"/>
</dbReference>
<evidence type="ECO:0000256" key="9">
    <source>
        <dbReference type="ARBA" id="ARBA00022840"/>
    </source>
</evidence>
<dbReference type="Gene3D" id="3.40.50.300">
    <property type="entry name" value="P-loop containing nucleotide triphosphate hydrolases"/>
    <property type="match status" value="1"/>
</dbReference>
<dbReference type="InterPro" id="IPR050238">
    <property type="entry name" value="DNA_Rep/Repair_Clamp_Loader"/>
</dbReference>
<dbReference type="SUPFAM" id="SSF48019">
    <property type="entry name" value="post-AAA+ oligomerization domain-like"/>
    <property type="match status" value="1"/>
</dbReference>
<dbReference type="EMBL" id="UOGF01000018">
    <property type="protein sequence ID" value="VAX26875.1"/>
    <property type="molecule type" value="Genomic_DNA"/>
</dbReference>
<feature type="domain" description="AAA+ ATPase" evidence="13">
    <location>
        <begin position="37"/>
        <end position="179"/>
    </location>
</feature>
<dbReference type="Gene3D" id="1.10.8.60">
    <property type="match status" value="1"/>
</dbReference>
<dbReference type="FunFam" id="1.10.8.60:FF:000013">
    <property type="entry name" value="DNA polymerase III subunit gamma/tau"/>
    <property type="match status" value="1"/>
</dbReference>
<comment type="catalytic activity">
    <reaction evidence="11">
        <text>DNA(n) + a 2'-deoxyribonucleoside 5'-triphosphate = DNA(n+1) + diphosphate</text>
        <dbReference type="Rhea" id="RHEA:22508"/>
        <dbReference type="Rhea" id="RHEA-COMP:17339"/>
        <dbReference type="Rhea" id="RHEA-COMP:17340"/>
        <dbReference type="ChEBI" id="CHEBI:33019"/>
        <dbReference type="ChEBI" id="CHEBI:61560"/>
        <dbReference type="ChEBI" id="CHEBI:173112"/>
        <dbReference type="EC" id="2.7.7.7"/>
    </reaction>
</comment>
<evidence type="ECO:0000256" key="1">
    <source>
        <dbReference type="ARBA" id="ARBA00006360"/>
    </source>
</evidence>
<dbReference type="InterPro" id="IPR045085">
    <property type="entry name" value="HLD_clamp_pol_III_gamma_tau"/>
</dbReference>
<evidence type="ECO:0000256" key="12">
    <source>
        <dbReference type="SAM" id="MobiDB-lite"/>
    </source>
</evidence>
<dbReference type="InterPro" id="IPR008921">
    <property type="entry name" value="DNA_pol3_clamp-load_cplx_C"/>
</dbReference>
<evidence type="ECO:0000256" key="4">
    <source>
        <dbReference type="ARBA" id="ARBA00022695"/>
    </source>
</evidence>
<evidence type="ECO:0000256" key="6">
    <source>
        <dbReference type="ARBA" id="ARBA00022723"/>
    </source>
</evidence>
<feature type="compositionally biased region" description="Polar residues" evidence="12">
    <location>
        <begin position="432"/>
        <end position="442"/>
    </location>
</feature>
<keyword evidence="10" id="KW-0239">DNA-directed DNA polymerase</keyword>
<dbReference type="CDD" id="cd18137">
    <property type="entry name" value="HLD_clamp_pol_III_gamma_tau"/>
    <property type="match status" value="1"/>
</dbReference>
<dbReference type="EC" id="2.7.7.7" evidence="2"/>
<dbReference type="PANTHER" id="PTHR11669">
    <property type="entry name" value="REPLICATION FACTOR C / DNA POLYMERASE III GAMMA-TAU SUBUNIT"/>
    <property type="match status" value="1"/>
</dbReference>
<dbReference type="GO" id="GO:0005524">
    <property type="term" value="F:ATP binding"/>
    <property type="evidence" value="ECO:0007669"/>
    <property type="project" value="UniProtKB-KW"/>
</dbReference>
<dbReference type="GO" id="GO:0003677">
    <property type="term" value="F:DNA binding"/>
    <property type="evidence" value="ECO:0007669"/>
    <property type="project" value="InterPro"/>
</dbReference>
<evidence type="ECO:0000256" key="8">
    <source>
        <dbReference type="ARBA" id="ARBA00022833"/>
    </source>
</evidence>
<dbReference type="AlphaFoldDB" id="A0A3B1D584"/>
<organism evidence="14">
    <name type="scientific">hydrothermal vent metagenome</name>
    <dbReference type="NCBI Taxonomy" id="652676"/>
    <lineage>
        <taxon>unclassified sequences</taxon>
        <taxon>metagenomes</taxon>
        <taxon>ecological metagenomes</taxon>
    </lineage>
</organism>
<dbReference type="NCBIfam" id="NF004046">
    <property type="entry name" value="PRK05563.1"/>
    <property type="match status" value="1"/>
</dbReference>
<keyword evidence="8" id="KW-0862">Zinc</keyword>
<reference evidence="14" key="1">
    <citation type="submission" date="2018-06" db="EMBL/GenBank/DDBJ databases">
        <authorList>
            <person name="Zhirakovskaya E."/>
        </authorList>
    </citation>
    <scope>NUCLEOTIDE SEQUENCE</scope>
</reference>
<evidence type="ECO:0000256" key="11">
    <source>
        <dbReference type="ARBA" id="ARBA00049244"/>
    </source>
</evidence>
<proteinExistence type="inferred from homology"/>
<dbReference type="PANTHER" id="PTHR11669:SF0">
    <property type="entry name" value="PROTEIN STICHEL-LIKE 2"/>
    <property type="match status" value="1"/>
</dbReference>
<keyword evidence="6" id="KW-0479">Metal-binding</keyword>
<feature type="region of interest" description="Disordered" evidence="12">
    <location>
        <begin position="421"/>
        <end position="448"/>
    </location>
</feature>
<dbReference type="Gene3D" id="1.20.272.10">
    <property type="match status" value="1"/>
</dbReference>
<dbReference type="InterPro" id="IPR022754">
    <property type="entry name" value="DNA_pol_III_gamma-3"/>
</dbReference>
<dbReference type="InterPro" id="IPR003593">
    <property type="entry name" value="AAA+_ATPase"/>
</dbReference>
<dbReference type="InterPro" id="IPR012763">
    <property type="entry name" value="DNA_pol_III_sug/sutau_N"/>
</dbReference>
<keyword evidence="4 14" id="KW-0548">Nucleotidyltransferase</keyword>
<evidence type="ECO:0000259" key="13">
    <source>
        <dbReference type="SMART" id="SM00382"/>
    </source>
</evidence>
<dbReference type="GO" id="GO:0003887">
    <property type="term" value="F:DNA-directed DNA polymerase activity"/>
    <property type="evidence" value="ECO:0007669"/>
    <property type="project" value="UniProtKB-KW"/>
</dbReference>
<dbReference type="Pfam" id="PF22608">
    <property type="entry name" value="DNAX_ATPase_lid"/>
    <property type="match status" value="1"/>
</dbReference>
<dbReference type="FunFam" id="3.40.50.300:FF:000014">
    <property type="entry name" value="DNA polymerase III subunit gamma/tau"/>
    <property type="match status" value="1"/>
</dbReference>
<dbReference type="GO" id="GO:0046872">
    <property type="term" value="F:metal ion binding"/>
    <property type="evidence" value="ECO:0007669"/>
    <property type="project" value="UniProtKB-KW"/>
</dbReference>
<evidence type="ECO:0000256" key="3">
    <source>
        <dbReference type="ARBA" id="ARBA00022679"/>
    </source>
</evidence>
<evidence type="ECO:0000313" key="14">
    <source>
        <dbReference type="EMBL" id="VAX26875.1"/>
    </source>
</evidence>
<keyword evidence="9" id="KW-0067">ATP-binding</keyword>
<protein>
    <recommendedName>
        <fullName evidence="2">DNA-directed DNA polymerase</fullName>
        <ecNumber evidence="2">2.7.7.7</ecNumber>
    </recommendedName>
</protein>
<evidence type="ECO:0000256" key="2">
    <source>
        <dbReference type="ARBA" id="ARBA00012417"/>
    </source>
</evidence>
<dbReference type="GO" id="GO:0006261">
    <property type="term" value="P:DNA-templated DNA replication"/>
    <property type="evidence" value="ECO:0007669"/>
    <property type="project" value="TreeGrafter"/>
</dbReference>
<dbReference type="SMART" id="SM00382">
    <property type="entry name" value="AAA"/>
    <property type="match status" value="1"/>
</dbReference>
<dbReference type="InterPro" id="IPR001270">
    <property type="entry name" value="ClpA/B"/>
</dbReference>
<keyword evidence="3 14" id="KW-0808">Transferase</keyword>
<name>A0A3B1D584_9ZZZZ</name>
<dbReference type="InterPro" id="IPR027417">
    <property type="entry name" value="P-loop_NTPase"/>
</dbReference>